<organism evidence="5 6">
    <name type="scientific">Rhodotorula graminis (strain WP1)</name>
    <dbReference type="NCBI Taxonomy" id="578459"/>
    <lineage>
        <taxon>Eukaryota</taxon>
        <taxon>Fungi</taxon>
        <taxon>Dikarya</taxon>
        <taxon>Basidiomycota</taxon>
        <taxon>Pucciniomycotina</taxon>
        <taxon>Microbotryomycetes</taxon>
        <taxon>Sporidiobolales</taxon>
        <taxon>Sporidiobolaceae</taxon>
        <taxon>Rhodotorula</taxon>
    </lineage>
</organism>
<feature type="compositionally biased region" description="Polar residues" evidence="2">
    <location>
        <begin position="142"/>
        <end position="152"/>
    </location>
</feature>
<evidence type="ECO:0000259" key="3">
    <source>
        <dbReference type="SMART" id="SM00785"/>
    </source>
</evidence>
<sequence length="662" mass="73206">MSSEEEVDAQGETVLRCLTGLGSFLTHFFPSVERIHCVSATPSAASSATSSAMATEDAASPAATASPEATLIVRAICEKTPKGLRWREARPRVLAERVAWEKDDGETAGVVRGGGLSANRLVHLQGLGDFKVSKRNAPAPSETMSVDGTASTSAPFDPLSLPDDDADSLASTNIPDDDEFGLDEQTWPTEEEMSSAPGARDRAEMPPPARPGTTPKLKKVAKGTSAYQAAWIIDDEEDEDEDLEADEDDESMKASGGAGDEVDEEEEKEETEFVDTAADDTASVSARPFADLSPEQEEAQLKEYLSQRAAQRNTQNLDDLDFPDEVDTPLNIAARERFARYRGLKSFRTSRWDPYEELPRDYGRCFMLEDWKGMGRKMERRGQQVEGAEPGTRVIVHVANVPRRAVDDHDPLNPFALFGLHKHEHKYSIMHFTVQRNTENSDTVRSKDPLVLQQGFRRFAINPIFSQHTQRNGGRGANNVHKFERFLRHGINAHVATAYLPITFGNSPSLLLRVPTTSADAVNASPDQGIHLIGTGSLLSSDATRITAKRVILTGHPFKVHKKTATIRYLFFNRDDVEYFRPIQLRTKTGRVGHIREPLGTHGYFKAGFDGPISQLDTVCLTLYKRCFPKWGRVWDGRPLPIVTKGDVEQHAALHEGEVEMA</sequence>
<name>A0A194S5A7_RHOGW</name>
<dbReference type="GO" id="GO:0034511">
    <property type="term" value="F:U3 snoRNA binding"/>
    <property type="evidence" value="ECO:0007669"/>
    <property type="project" value="TreeGrafter"/>
</dbReference>
<evidence type="ECO:0000259" key="4">
    <source>
        <dbReference type="SMART" id="SM01362"/>
    </source>
</evidence>
<dbReference type="InterPro" id="IPR039761">
    <property type="entry name" value="Bms1/Tsr1"/>
</dbReference>
<dbReference type="OMA" id="MNLPRFK"/>
<dbReference type="OrthoDB" id="119302at2759"/>
<keyword evidence="6" id="KW-1185">Reference proteome</keyword>
<feature type="domain" description="AARP2CN" evidence="3">
    <location>
        <begin position="68"/>
        <end position="141"/>
    </location>
</feature>
<feature type="compositionally biased region" description="Acidic residues" evidence="2">
    <location>
        <begin position="260"/>
        <end position="273"/>
    </location>
</feature>
<dbReference type="EMBL" id="KQ474077">
    <property type="protein sequence ID" value="KPV75714.1"/>
    <property type="molecule type" value="Genomic_DNA"/>
</dbReference>
<dbReference type="GeneID" id="28973725"/>
<dbReference type="AlphaFoldDB" id="A0A194S5A7"/>
<feature type="compositionally biased region" description="Low complexity" evidence="2">
    <location>
        <begin position="274"/>
        <end position="283"/>
    </location>
</feature>
<dbReference type="InterPro" id="IPR007034">
    <property type="entry name" value="BMS1_TSR1_C"/>
</dbReference>
<dbReference type="STRING" id="578459.A0A194S5A7"/>
<dbReference type="RefSeq" id="XP_018271763.1">
    <property type="nucleotide sequence ID" value="XM_018413276.1"/>
</dbReference>
<dbReference type="InterPro" id="IPR012948">
    <property type="entry name" value="AARP2CN"/>
</dbReference>
<comment type="similarity">
    <text evidence="1">Belongs to the TRAFAC class translation factor GTPase superfamily. Bms1-like GTPase family. TSR1 subfamily.</text>
</comment>
<dbReference type="GO" id="GO:0005525">
    <property type="term" value="F:GTP binding"/>
    <property type="evidence" value="ECO:0007669"/>
    <property type="project" value="TreeGrafter"/>
</dbReference>
<dbReference type="Pfam" id="PF08142">
    <property type="entry name" value="AARP2CN"/>
    <property type="match status" value="1"/>
</dbReference>
<feature type="compositionally biased region" description="Acidic residues" evidence="2">
    <location>
        <begin position="233"/>
        <end position="250"/>
    </location>
</feature>
<reference evidence="5 6" key="1">
    <citation type="journal article" date="2015" name="Front. Microbiol.">
        <title>Genome sequence of the plant growth promoting endophytic yeast Rhodotorula graminis WP1.</title>
        <authorList>
            <person name="Firrincieli A."/>
            <person name="Otillar R."/>
            <person name="Salamov A."/>
            <person name="Schmutz J."/>
            <person name="Khan Z."/>
            <person name="Redman R.S."/>
            <person name="Fleck N.D."/>
            <person name="Lindquist E."/>
            <person name="Grigoriev I.V."/>
            <person name="Doty S.L."/>
        </authorList>
    </citation>
    <scope>NUCLEOTIDE SEQUENCE [LARGE SCALE GENOMIC DNA]</scope>
    <source>
        <strain evidence="5 6">WP1</strain>
    </source>
</reference>
<dbReference type="GO" id="GO:0005634">
    <property type="term" value="C:nucleus"/>
    <property type="evidence" value="ECO:0007669"/>
    <property type="project" value="InterPro"/>
</dbReference>
<evidence type="ECO:0008006" key="7">
    <source>
        <dbReference type="Google" id="ProtNLM"/>
    </source>
</evidence>
<dbReference type="SMART" id="SM01362">
    <property type="entry name" value="DUF663"/>
    <property type="match status" value="1"/>
</dbReference>
<dbReference type="PANTHER" id="PTHR12858:SF1">
    <property type="entry name" value="PRE-RRNA-PROCESSING PROTEIN TSR1 HOMOLOG"/>
    <property type="match status" value="1"/>
</dbReference>
<dbReference type="GO" id="GO:0000462">
    <property type="term" value="P:maturation of SSU-rRNA from tricistronic rRNA transcript (SSU-rRNA, 5.8S rRNA, LSU-rRNA)"/>
    <property type="evidence" value="ECO:0007669"/>
    <property type="project" value="TreeGrafter"/>
</dbReference>
<dbReference type="SMART" id="SM00785">
    <property type="entry name" value="AARP2CN"/>
    <property type="match status" value="1"/>
</dbReference>
<gene>
    <name evidence="5" type="ORF">RHOBADRAFT_35455</name>
</gene>
<evidence type="ECO:0000256" key="1">
    <source>
        <dbReference type="ARBA" id="ARBA00038288"/>
    </source>
</evidence>
<proteinExistence type="inferred from homology"/>
<protein>
    <recommendedName>
        <fullName evidence="7">Ribosome biogenesis protein BMS1/TSR1 C-terminal domain-containing protein</fullName>
    </recommendedName>
</protein>
<dbReference type="Proteomes" id="UP000053890">
    <property type="component" value="Unassembled WGS sequence"/>
</dbReference>
<dbReference type="GO" id="GO:0030688">
    <property type="term" value="C:preribosome, small subunit precursor"/>
    <property type="evidence" value="ECO:0007669"/>
    <property type="project" value="TreeGrafter"/>
</dbReference>
<dbReference type="PANTHER" id="PTHR12858">
    <property type="entry name" value="RIBOSOME BIOGENESIS PROTEIN"/>
    <property type="match status" value="1"/>
</dbReference>
<feature type="domain" description="Ribosome biogenesis protein BMS1/TSR1 C-terminal" evidence="4">
    <location>
        <begin position="325"/>
        <end position="627"/>
    </location>
</feature>
<dbReference type="Pfam" id="PF04950">
    <property type="entry name" value="RIBIOP_C"/>
    <property type="match status" value="1"/>
</dbReference>
<dbReference type="GO" id="GO:0003924">
    <property type="term" value="F:GTPase activity"/>
    <property type="evidence" value="ECO:0007669"/>
    <property type="project" value="TreeGrafter"/>
</dbReference>
<evidence type="ECO:0000313" key="5">
    <source>
        <dbReference type="EMBL" id="KPV75714.1"/>
    </source>
</evidence>
<accession>A0A194S5A7</accession>
<evidence type="ECO:0000313" key="6">
    <source>
        <dbReference type="Proteomes" id="UP000053890"/>
    </source>
</evidence>
<evidence type="ECO:0000256" key="2">
    <source>
        <dbReference type="SAM" id="MobiDB-lite"/>
    </source>
</evidence>
<feature type="region of interest" description="Disordered" evidence="2">
    <location>
        <begin position="132"/>
        <end position="283"/>
    </location>
</feature>
<dbReference type="GO" id="GO:0000479">
    <property type="term" value="P:endonucleolytic cleavage of tricistronic rRNA transcript (SSU-rRNA, 5.8S rRNA, LSU-rRNA)"/>
    <property type="evidence" value="ECO:0007669"/>
    <property type="project" value="TreeGrafter"/>
</dbReference>